<keyword evidence="2" id="KW-1185">Reference proteome</keyword>
<organism evidence="1 2">
    <name type="scientific">Verticillium longisporum</name>
    <name type="common">Verticillium dahliae var. longisporum</name>
    <dbReference type="NCBI Taxonomy" id="100787"/>
    <lineage>
        <taxon>Eukaryota</taxon>
        <taxon>Fungi</taxon>
        <taxon>Dikarya</taxon>
        <taxon>Ascomycota</taxon>
        <taxon>Pezizomycotina</taxon>
        <taxon>Sordariomycetes</taxon>
        <taxon>Hypocreomycetidae</taxon>
        <taxon>Glomerellales</taxon>
        <taxon>Plectosphaerellaceae</taxon>
        <taxon>Verticillium</taxon>
    </lineage>
</organism>
<dbReference type="SUPFAM" id="SSF75005">
    <property type="entry name" value="Arabinanase/levansucrase/invertase"/>
    <property type="match status" value="1"/>
</dbReference>
<dbReference type="AlphaFoldDB" id="A0A0G4LQ75"/>
<reference evidence="2" key="1">
    <citation type="submission" date="2015-05" db="EMBL/GenBank/DDBJ databases">
        <authorList>
            <person name="Fogelqvist Johan"/>
        </authorList>
    </citation>
    <scope>NUCLEOTIDE SEQUENCE [LARGE SCALE GENOMIC DNA]</scope>
</reference>
<accession>A0A0G4LQ75</accession>
<gene>
    <name evidence="1" type="ORF">BN1708_018068</name>
</gene>
<sequence>MLQEVGPDGFTKIGNPVQILDRTEADGPLVEAPDIVRLEDGTYVLFFSS</sequence>
<dbReference type="EMBL" id="CVQH01016402">
    <property type="protein sequence ID" value="CRK23815.1"/>
    <property type="molecule type" value="Genomic_DNA"/>
</dbReference>
<protein>
    <submittedName>
        <fullName evidence="1">Uncharacterized protein</fullName>
    </submittedName>
</protein>
<evidence type="ECO:0000313" key="1">
    <source>
        <dbReference type="EMBL" id="CRK23815.1"/>
    </source>
</evidence>
<dbReference type="Proteomes" id="UP000044602">
    <property type="component" value="Unassembled WGS sequence"/>
</dbReference>
<name>A0A0G4LQ75_VERLO</name>
<dbReference type="STRING" id="100787.A0A0G4LQ75"/>
<dbReference type="InterPro" id="IPR023296">
    <property type="entry name" value="Glyco_hydro_beta-prop_sf"/>
</dbReference>
<feature type="non-terminal residue" evidence="1">
    <location>
        <position position="49"/>
    </location>
</feature>
<proteinExistence type="predicted"/>
<evidence type="ECO:0000313" key="2">
    <source>
        <dbReference type="Proteomes" id="UP000044602"/>
    </source>
</evidence>
<dbReference type="Gene3D" id="2.115.10.20">
    <property type="entry name" value="Glycosyl hydrolase domain, family 43"/>
    <property type="match status" value="1"/>
</dbReference>